<evidence type="ECO:0000313" key="1">
    <source>
        <dbReference type="EMBL" id="KAJ1361023.1"/>
    </source>
</evidence>
<keyword evidence="2" id="KW-1185">Reference proteome</keyword>
<dbReference type="AlphaFoldDB" id="A0AAD5MSI3"/>
<name>A0AAD5MSI3_PARTN</name>
<sequence>MWSVGHGRGSHQDLCFIHSPKPLQSLFTARNNKMLRTYKWLKMVFLVNKAGIPTDYFMISLLATISTVFGCGVMPAGQGSTRNFTVTGFTLPVAMAYSTSTAVLAQVPGIATSEAGAKGFVERLVMQTVFDVLESQGRSALLPDAVISAILSQLNVTVNYTPLECPLVRSGDGGEEILFPMERACIINDNTVTAICSVTAERSCHLVPGLPPDDEVTITPVSGPPVTISGSLSTTNIIMASWSRAMWQSVANRAIRMLASGPLGSHFFSAVAIVGGN</sequence>
<accession>A0AAD5MSI3</accession>
<dbReference type="EMBL" id="JAHQIW010004090">
    <property type="protein sequence ID" value="KAJ1361023.1"/>
    <property type="molecule type" value="Genomic_DNA"/>
</dbReference>
<organism evidence="1 2">
    <name type="scientific">Parelaphostrongylus tenuis</name>
    <name type="common">Meningeal worm</name>
    <dbReference type="NCBI Taxonomy" id="148309"/>
    <lineage>
        <taxon>Eukaryota</taxon>
        <taxon>Metazoa</taxon>
        <taxon>Ecdysozoa</taxon>
        <taxon>Nematoda</taxon>
        <taxon>Chromadorea</taxon>
        <taxon>Rhabditida</taxon>
        <taxon>Rhabditina</taxon>
        <taxon>Rhabditomorpha</taxon>
        <taxon>Strongyloidea</taxon>
        <taxon>Metastrongylidae</taxon>
        <taxon>Parelaphostrongylus</taxon>
    </lineage>
</organism>
<dbReference type="Proteomes" id="UP001196413">
    <property type="component" value="Unassembled WGS sequence"/>
</dbReference>
<evidence type="ECO:0000313" key="2">
    <source>
        <dbReference type="Proteomes" id="UP001196413"/>
    </source>
</evidence>
<gene>
    <name evidence="1" type="ORF">KIN20_020175</name>
</gene>
<comment type="caution">
    <text evidence="1">The sequence shown here is derived from an EMBL/GenBank/DDBJ whole genome shotgun (WGS) entry which is preliminary data.</text>
</comment>
<proteinExistence type="predicted"/>
<protein>
    <submittedName>
        <fullName evidence="1">Uncharacterized protein</fullName>
    </submittedName>
</protein>
<reference evidence="1" key="1">
    <citation type="submission" date="2021-06" db="EMBL/GenBank/DDBJ databases">
        <title>Parelaphostrongylus tenuis whole genome reference sequence.</title>
        <authorList>
            <person name="Garwood T.J."/>
            <person name="Larsen P.A."/>
            <person name="Fountain-Jones N.M."/>
            <person name="Garbe J.R."/>
            <person name="Macchietto M.G."/>
            <person name="Kania S.A."/>
            <person name="Gerhold R.W."/>
            <person name="Richards J.E."/>
            <person name="Wolf T.M."/>
        </authorList>
    </citation>
    <scope>NUCLEOTIDE SEQUENCE</scope>
    <source>
        <strain evidence="1">MNPRO001-30</strain>
        <tissue evidence="1">Meninges</tissue>
    </source>
</reference>